<keyword evidence="1" id="KW-1185">Reference proteome</keyword>
<dbReference type="Proteomes" id="UP000694844">
    <property type="component" value="Chromosome 5"/>
</dbReference>
<reference evidence="2" key="1">
    <citation type="submission" date="2025-08" db="UniProtKB">
        <authorList>
            <consortium name="RefSeq"/>
        </authorList>
    </citation>
    <scope>IDENTIFICATION</scope>
    <source>
        <tissue evidence="2">Whole sample</tissue>
    </source>
</reference>
<evidence type="ECO:0000313" key="1">
    <source>
        <dbReference type="Proteomes" id="UP000694844"/>
    </source>
</evidence>
<dbReference type="KEGG" id="cvn:111132705"/>
<dbReference type="OrthoDB" id="10609772at2759"/>
<dbReference type="SUPFAM" id="SSF63829">
    <property type="entry name" value="Calcium-dependent phosphotriesterase"/>
    <property type="match status" value="1"/>
</dbReference>
<accession>A0A8B8E6J0</accession>
<dbReference type="RefSeq" id="XP_022336237.1">
    <property type="nucleotide sequence ID" value="XM_022480529.1"/>
</dbReference>
<protein>
    <submittedName>
        <fullName evidence="2">Uncharacterized protein LOC111132705</fullName>
    </submittedName>
</protein>
<proteinExistence type="predicted"/>
<dbReference type="AlphaFoldDB" id="A0A8B8E6J0"/>
<dbReference type="GeneID" id="111132705"/>
<gene>
    <name evidence="2" type="primary">LOC111132705</name>
</gene>
<evidence type="ECO:0000313" key="2">
    <source>
        <dbReference type="RefSeq" id="XP_022336237.1"/>
    </source>
</evidence>
<sequence length="206" mass="23337">MAKKPLEKSLIKQPLSLSSSVTKVSEYSMPVKEICHLSVDKSRRIWVSDDLGNLVQTDLHGNCLQNIVTDNEHAGYHTVTEDEGLIYIDIDEKVINRISPDKKISKFIKTGDWTPLSVHSSRINGDILVGMMKDKEAIVTRYNKTGKEKQNIQKNNRGQKLYNDPHFITENINGDICPRAVCIDDENNLYVGQLGSNTLTVYKYLE</sequence>
<dbReference type="Gene3D" id="2.120.10.30">
    <property type="entry name" value="TolB, C-terminal domain"/>
    <property type="match status" value="1"/>
</dbReference>
<dbReference type="InterPro" id="IPR011042">
    <property type="entry name" value="6-blade_b-propeller_TolB-like"/>
</dbReference>
<organism evidence="1 2">
    <name type="scientific">Crassostrea virginica</name>
    <name type="common">Eastern oyster</name>
    <dbReference type="NCBI Taxonomy" id="6565"/>
    <lineage>
        <taxon>Eukaryota</taxon>
        <taxon>Metazoa</taxon>
        <taxon>Spiralia</taxon>
        <taxon>Lophotrochozoa</taxon>
        <taxon>Mollusca</taxon>
        <taxon>Bivalvia</taxon>
        <taxon>Autobranchia</taxon>
        <taxon>Pteriomorphia</taxon>
        <taxon>Ostreida</taxon>
        <taxon>Ostreoidea</taxon>
        <taxon>Ostreidae</taxon>
        <taxon>Crassostrea</taxon>
    </lineage>
</organism>
<name>A0A8B8E6J0_CRAVI</name>